<organism evidence="2 3">
    <name type="scientific">Dreissena polymorpha</name>
    <name type="common">Zebra mussel</name>
    <name type="synonym">Mytilus polymorpha</name>
    <dbReference type="NCBI Taxonomy" id="45954"/>
    <lineage>
        <taxon>Eukaryota</taxon>
        <taxon>Metazoa</taxon>
        <taxon>Spiralia</taxon>
        <taxon>Lophotrochozoa</taxon>
        <taxon>Mollusca</taxon>
        <taxon>Bivalvia</taxon>
        <taxon>Autobranchia</taxon>
        <taxon>Heteroconchia</taxon>
        <taxon>Euheterodonta</taxon>
        <taxon>Imparidentia</taxon>
        <taxon>Neoheterodontei</taxon>
        <taxon>Myida</taxon>
        <taxon>Dreissenoidea</taxon>
        <taxon>Dreissenidae</taxon>
        <taxon>Dreissena</taxon>
    </lineage>
</organism>
<reference evidence="2" key="1">
    <citation type="journal article" date="2019" name="bioRxiv">
        <title>The Genome of the Zebra Mussel, Dreissena polymorpha: A Resource for Invasive Species Research.</title>
        <authorList>
            <person name="McCartney M.A."/>
            <person name="Auch B."/>
            <person name="Kono T."/>
            <person name="Mallez S."/>
            <person name="Zhang Y."/>
            <person name="Obille A."/>
            <person name="Becker A."/>
            <person name="Abrahante J.E."/>
            <person name="Garbe J."/>
            <person name="Badalamenti J.P."/>
            <person name="Herman A."/>
            <person name="Mangelson H."/>
            <person name="Liachko I."/>
            <person name="Sullivan S."/>
            <person name="Sone E.D."/>
            <person name="Koren S."/>
            <person name="Silverstein K.A.T."/>
            <person name="Beckman K.B."/>
            <person name="Gohl D.M."/>
        </authorList>
    </citation>
    <scope>NUCLEOTIDE SEQUENCE</scope>
    <source>
        <strain evidence="2">Duluth1</strain>
        <tissue evidence="2">Whole animal</tissue>
    </source>
</reference>
<evidence type="ECO:0000256" key="1">
    <source>
        <dbReference type="SAM" id="MobiDB-lite"/>
    </source>
</evidence>
<sequence length="57" mass="6566">MTSGRSKKADSTLKTPTKTIQPKVSVISDADRNPRTESTAVVNRWDKYWSDFYKYPL</sequence>
<dbReference type="AlphaFoldDB" id="A0A9D4D998"/>
<gene>
    <name evidence="2" type="ORF">DPMN_047193</name>
</gene>
<evidence type="ECO:0000313" key="2">
    <source>
        <dbReference type="EMBL" id="KAH3740487.1"/>
    </source>
</evidence>
<protein>
    <submittedName>
        <fullName evidence="2">Uncharacterized protein</fullName>
    </submittedName>
</protein>
<keyword evidence="3" id="KW-1185">Reference proteome</keyword>
<proteinExistence type="predicted"/>
<dbReference type="Proteomes" id="UP000828390">
    <property type="component" value="Unassembled WGS sequence"/>
</dbReference>
<evidence type="ECO:0000313" key="3">
    <source>
        <dbReference type="Proteomes" id="UP000828390"/>
    </source>
</evidence>
<accession>A0A9D4D998</accession>
<name>A0A9D4D998_DREPO</name>
<feature type="region of interest" description="Disordered" evidence="1">
    <location>
        <begin position="1"/>
        <end position="20"/>
    </location>
</feature>
<dbReference type="EMBL" id="JAIWYP010000011">
    <property type="protein sequence ID" value="KAH3740487.1"/>
    <property type="molecule type" value="Genomic_DNA"/>
</dbReference>
<reference evidence="2" key="2">
    <citation type="submission" date="2020-11" db="EMBL/GenBank/DDBJ databases">
        <authorList>
            <person name="McCartney M.A."/>
            <person name="Auch B."/>
            <person name="Kono T."/>
            <person name="Mallez S."/>
            <person name="Becker A."/>
            <person name="Gohl D.M."/>
            <person name="Silverstein K.A.T."/>
            <person name="Koren S."/>
            <person name="Bechman K.B."/>
            <person name="Herman A."/>
            <person name="Abrahante J.E."/>
            <person name="Garbe J."/>
        </authorList>
    </citation>
    <scope>NUCLEOTIDE SEQUENCE</scope>
    <source>
        <strain evidence="2">Duluth1</strain>
        <tissue evidence="2">Whole animal</tissue>
    </source>
</reference>
<comment type="caution">
    <text evidence="2">The sequence shown here is derived from an EMBL/GenBank/DDBJ whole genome shotgun (WGS) entry which is preliminary data.</text>
</comment>